<feature type="signal peptide" evidence="3">
    <location>
        <begin position="1"/>
        <end position="23"/>
    </location>
</feature>
<reference evidence="5 6" key="1">
    <citation type="journal article" date="2024" name="Nat. Commun.">
        <title>Phylogenomics reveals the evolutionary origins of lichenization in chlorophyte algae.</title>
        <authorList>
            <person name="Puginier C."/>
            <person name="Libourel C."/>
            <person name="Otte J."/>
            <person name="Skaloud P."/>
            <person name="Haon M."/>
            <person name="Grisel S."/>
            <person name="Petersen M."/>
            <person name="Berrin J.G."/>
            <person name="Delaux P.M."/>
            <person name="Dal Grande F."/>
            <person name="Keller J."/>
        </authorList>
    </citation>
    <scope>NUCLEOTIDE SEQUENCE [LARGE SCALE GENOMIC DNA]</scope>
    <source>
        <strain evidence="5 6">SAG 2036</strain>
    </source>
</reference>
<dbReference type="AlphaFoldDB" id="A0AAW1PVP5"/>
<dbReference type="Gene3D" id="2.60.120.200">
    <property type="match status" value="1"/>
</dbReference>
<dbReference type="PANTHER" id="PTHR10963">
    <property type="entry name" value="GLYCOSYL HYDROLASE-RELATED"/>
    <property type="match status" value="1"/>
</dbReference>
<organism evidence="5 6">
    <name type="scientific">Symbiochloris irregularis</name>
    <dbReference type="NCBI Taxonomy" id="706552"/>
    <lineage>
        <taxon>Eukaryota</taxon>
        <taxon>Viridiplantae</taxon>
        <taxon>Chlorophyta</taxon>
        <taxon>core chlorophytes</taxon>
        <taxon>Trebouxiophyceae</taxon>
        <taxon>Trebouxiales</taxon>
        <taxon>Trebouxiaceae</taxon>
        <taxon>Symbiochloris</taxon>
    </lineage>
</organism>
<dbReference type="EMBL" id="JALJOQ010000007">
    <property type="protein sequence ID" value="KAK9812422.1"/>
    <property type="molecule type" value="Genomic_DNA"/>
</dbReference>
<evidence type="ECO:0000256" key="2">
    <source>
        <dbReference type="SAM" id="MobiDB-lite"/>
    </source>
</evidence>
<dbReference type="GO" id="GO:0005975">
    <property type="term" value="P:carbohydrate metabolic process"/>
    <property type="evidence" value="ECO:0007669"/>
    <property type="project" value="InterPro"/>
</dbReference>
<evidence type="ECO:0000313" key="6">
    <source>
        <dbReference type="Proteomes" id="UP001465755"/>
    </source>
</evidence>
<name>A0AAW1PVP5_9CHLO</name>
<dbReference type="SUPFAM" id="SSF49899">
    <property type="entry name" value="Concanavalin A-like lectins/glucanases"/>
    <property type="match status" value="1"/>
</dbReference>
<comment type="caution">
    <text evidence="5">The sequence shown here is derived from an EMBL/GenBank/DDBJ whole genome shotgun (WGS) entry which is preliminary data.</text>
</comment>
<feature type="compositionally biased region" description="Polar residues" evidence="2">
    <location>
        <begin position="246"/>
        <end position="261"/>
    </location>
</feature>
<protein>
    <recommendedName>
        <fullName evidence="4">GH16 domain-containing protein</fullName>
    </recommendedName>
</protein>
<sequence>MALCYAAAVVALLFSAATPVCLGQTTVINPASLNTSSLNTTTLASQNTSAIDSTAAVPAPTKAAYIPVNYLITKVPAGQQLVVQTSDILSGGGGAIESFDYDATPNADPTPVIGPTGSVAANTTAAAFANLTLTTLQQALTNCDTTAFPWAQCGGYSNCPAYLGGDCGDSAWNATCCPPANGYQQVCTRLNPYYWHLWHPADMHKKQPMVLAVHAGVTFTSKERQGDSVPPTTPPSEITAAEDEFNTPNPKTVSGTNPANWAFQNGNGAEWNIPGWGNNELETYQEQSASVANGMLTITANRAGSGYTSARLRSWGLQSFMPNASYPNGISIVARMLMPQGGQGIWPAFWMMAEESPQYCSGCGVYGSWPASGEIDIMEAVNDPYTIYSTIHYGGPAGTMSSAWYNSYNKPLTQGWHEIGVVWTQTSISFVVDGTTFVTNKCACAGKPNGNCGNTTGYYSRDPTNFSPWGSCAPFDRPFHIIFNMAVGGGWPGNPTPSTPFPQQFSVDWVRVTAL</sequence>
<dbReference type="PROSITE" id="PS51762">
    <property type="entry name" value="GH16_2"/>
    <property type="match status" value="1"/>
</dbReference>
<feature type="chain" id="PRO_5044024950" description="GH16 domain-containing protein" evidence="3">
    <location>
        <begin position="24"/>
        <end position="515"/>
    </location>
</feature>
<keyword evidence="3" id="KW-0732">Signal</keyword>
<feature type="region of interest" description="Disordered" evidence="2">
    <location>
        <begin position="221"/>
        <end position="261"/>
    </location>
</feature>
<dbReference type="CDD" id="cd08023">
    <property type="entry name" value="GH16_laminarinase_like"/>
    <property type="match status" value="1"/>
</dbReference>
<comment type="similarity">
    <text evidence="1">Belongs to the glycosyl hydrolase 16 family.</text>
</comment>
<accession>A0AAW1PVP5</accession>
<dbReference type="InterPro" id="IPR013320">
    <property type="entry name" value="ConA-like_dom_sf"/>
</dbReference>
<dbReference type="Pfam" id="PF26113">
    <property type="entry name" value="GH16_XgeA"/>
    <property type="match status" value="1"/>
</dbReference>
<gene>
    <name evidence="5" type="ORF">WJX73_009468</name>
</gene>
<keyword evidence="6" id="KW-1185">Reference proteome</keyword>
<dbReference type="Proteomes" id="UP001465755">
    <property type="component" value="Unassembled WGS sequence"/>
</dbReference>
<dbReference type="PANTHER" id="PTHR10963:SF55">
    <property type="entry name" value="GLYCOSIDE HYDROLASE FAMILY 16 PROTEIN"/>
    <property type="match status" value="1"/>
</dbReference>
<evidence type="ECO:0000256" key="1">
    <source>
        <dbReference type="ARBA" id="ARBA00006865"/>
    </source>
</evidence>
<feature type="domain" description="GH16" evidence="4">
    <location>
        <begin position="242"/>
        <end position="515"/>
    </location>
</feature>
<dbReference type="GO" id="GO:0004553">
    <property type="term" value="F:hydrolase activity, hydrolyzing O-glycosyl compounds"/>
    <property type="evidence" value="ECO:0007669"/>
    <property type="project" value="InterPro"/>
</dbReference>
<dbReference type="InterPro" id="IPR000757">
    <property type="entry name" value="Beta-glucanase-like"/>
</dbReference>
<evidence type="ECO:0000256" key="3">
    <source>
        <dbReference type="SAM" id="SignalP"/>
    </source>
</evidence>
<evidence type="ECO:0000313" key="5">
    <source>
        <dbReference type="EMBL" id="KAK9812422.1"/>
    </source>
</evidence>
<dbReference type="InterPro" id="IPR050546">
    <property type="entry name" value="Glycosyl_Hydrlase_16"/>
</dbReference>
<proteinExistence type="inferred from homology"/>
<evidence type="ECO:0000259" key="4">
    <source>
        <dbReference type="PROSITE" id="PS51762"/>
    </source>
</evidence>